<evidence type="ECO:0008006" key="4">
    <source>
        <dbReference type="Google" id="ProtNLM"/>
    </source>
</evidence>
<dbReference type="AlphaFoldDB" id="A0ABD0JUP5"/>
<proteinExistence type="predicted"/>
<accession>A0ABD0JUP5</accession>
<gene>
    <name evidence="2" type="ORF">BaRGS_00029988</name>
</gene>
<keyword evidence="1" id="KW-0732">Signal</keyword>
<comment type="caution">
    <text evidence="2">The sequence shown here is derived from an EMBL/GenBank/DDBJ whole genome shotgun (WGS) entry which is preliminary data.</text>
</comment>
<keyword evidence="3" id="KW-1185">Reference proteome</keyword>
<organism evidence="2 3">
    <name type="scientific">Batillaria attramentaria</name>
    <dbReference type="NCBI Taxonomy" id="370345"/>
    <lineage>
        <taxon>Eukaryota</taxon>
        <taxon>Metazoa</taxon>
        <taxon>Spiralia</taxon>
        <taxon>Lophotrochozoa</taxon>
        <taxon>Mollusca</taxon>
        <taxon>Gastropoda</taxon>
        <taxon>Caenogastropoda</taxon>
        <taxon>Sorbeoconcha</taxon>
        <taxon>Cerithioidea</taxon>
        <taxon>Batillariidae</taxon>
        <taxon>Batillaria</taxon>
    </lineage>
</organism>
<sequence>MVAESAPCPIAALILVMLLSLLSSSTAEVFARILAVTMYGVTYLQSRETDYRRYTSAVSKTPSSASTKTIVSFCARKRRFSEDSLFSVSHEQLDERRSAQSEEM</sequence>
<feature type="chain" id="PRO_5044856800" description="Secreted protein" evidence="1">
    <location>
        <begin position="28"/>
        <end position="104"/>
    </location>
</feature>
<evidence type="ECO:0000256" key="1">
    <source>
        <dbReference type="SAM" id="SignalP"/>
    </source>
</evidence>
<reference evidence="2 3" key="1">
    <citation type="journal article" date="2023" name="Sci. Data">
        <title>Genome assembly of the Korean intertidal mud-creeper Batillaria attramentaria.</title>
        <authorList>
            <person name="Patra A.K."/>
            <person name="Ho P.T."/>
            <person name="Jun S."/>
            <person name="Lee S.J."/>
            <person name="Kim Y."/>
            <person name="Won Y.J."/>
        </authorList>
    </citation>
    <scope>NUCLEOTIDE SEQUENCE [LARGE SCALE GENOMIC DNA]</scope>
    <source>
        <strain evidence="2">Wonlab-2016</strain>
    </source>
</reference>
<dbReference type="Proteomes" id="UP001519460">
    <property type="component" value="Unassembled WGS sequence"/>
</dbReference>
<evidence type="ECO:0000313" key="3">
    <source>
        <dbReference type="Proteomes" id="UP001519460"/>
    </source>
</evidence>
<protein>
    <recommendedName>
        <fullName evidence="4">Secreted protein</fullName>
    </recommendedName>
</protein>
<name>A0ABD0JUP5_9CAEN</name>
<evidence type="ECO:0000313" key="2">
    <source>
        <dbReference type="EMBL" id="KAK7478777.1"/>
    </source>
</evidence>
<dbReference type="EMBL" id="JACVVK020000317">
    <property type="protein sequence ID" value="KAK7478777.1"/>
    <property type="molecule type" value="Genomic_DNA"/>
</dbReference>
<feature type="signal peptide" evidence="1">
    <location>
        <begin position="1"/>
        <end position="27"/>
    </location>
</feature>